<evidence type="ECO:0000313" key="1">
    <source>
        <dbReference type="EMBL" id="RRJ28710.1"/>
    </source>
</evidence>
<keyword evidence="2" id="KW-1185">Reference proteome</keyword>
<protein>
    <submittedName>
        <fullName evidence="1">Uncharacterized protein</fullName>
    </submittedName>
</protein>
<dbReference type="RefSeq" id="WP_124956118.1">
    <property type="nucleotide sequence ID" value="NZ_RRCH01000033.1"/>
</dbReference>
<sequence>MKEGKQLGDCLTFTIGKDSERLQSAFLSILRENNVIIQDNNSFQIAEQRVFDDIGRMGLLSFYYQDRGDGNFSYMILDDDLIASVWCEDNSMIPYGRGNIRYPLTHLRHAFGNCDACQVKSLLGFNLGRSRLGSTLEDQMSGIETPATDDYAAKGSNDACEECQQSMSSWLAQKIKENPDYLWALGGSGLIHKIPEDYTIPGEFKKFEEYDILELVTGSDPPSEIETGDDFIASHEGERKPLEIDNNGEFLYNAVLAFKLRVEFGFEEIKLNCELTKPVKMEQELDIVLCDYSMKKIVVIETKGEKEINSGKLRNKHNVILQLHALQKRYDELDIQYIFLTTGAYPDDLHSDSSTKDVQENLSDLGIRTDIISRPNNVSQDDMDPGSINHVGTTSFSENFDELYYSLMSECENNIGEFMN</sequence>
<accession>A0A3P3R7U9</accession>
<dbReference type="AlphaFoldDB" id="A0A3P3R7U9"/>
<evidence type="ECO:0000313" key="2">
    <source>
        <dbReference type="Proteomes" id="UP000282322"/>
    </source>
</evidence>
<proteinExistence type="predicted"/>
<dbReference type="Proteomes" id="UP000282322">
    <property type="component" value="Unassembled WGS sequence"/>
</dbReference>
<reference evidence="1 2" key="1">
    <citation type="submission" date="2018-11" db="EMBL/GenBank/DDBJ databases">
        <title>Taxonoimc description of Halomarina strain SPP-AMP-1.</title>
        <authorList>
            <person name="Pal Y."/>
            <person name="Srinivasana K."/>
            <person name="Verma A."/>
            <person name="Kumar P."/>
        </authorList>
    </citation>
    <scope>NUCLEOTIDE SEQUENCE [LARGE SCALE GENOMIC DNA]</scope>
    <source>
        <strain evidence="1 2">SPP-AMP-1</strain>
    </source>
</reference>
<comment type="caution">
    <text evidence="1">The sequence shown here is derived from an EMBL/GenBank/DDBJ whole genome shotgun (WGS) entry which is preliminary data.</text>
</comment>
<name>A0A3P3R7U9_9EURY</name>
<organism evidence="1 2">
    <name type="scientific">Halocatena pleomorpha</name>
    <dbReference type="NCBI Taxonomy" id="1785090"/>
    <lineage>
        <taxon>Archaea</taxon>
        <taxon>Methanobacteriati</taxon>
        <taxon>Methanobacteriota</taxon>
        <taxon>Stenosarchaea group</taxon>
        <taxon>Halobacteria</taxon>
        <taxon>Halobacteriales</taxon>
        <taxon>Natronomonadaceae</taxon>
        <taxon>Halocatena</taxon>
    </lineage>
</organism>
<dbReference type="EMBL" id="RRCH01000033">
    <property type="protein sequence ID" value="RRJ28710.1"/>
    <property type="molecule type" value="Genomic_DNA"/>
</dbReference>
<gene>
    <name evidence="1" type="ORF">EIK79_14995</name>
</gene>